<dbReference type="RefSeq" id="WP_132531550.1">
    <property type="nucleotide sequence ID" value="NZ_BMJO01000004.1"/>
</dbReference>
<proteinExistence type="predicted"/>
<dbReference type="Proteomes" id="UP000622648">
    <property type="component" value="Unassembled WGS sequence"/>
</dbReference>
<dbReference type="Pfam" id="PF18928">
    <property type="entry name" value="DUF5677"/>
    <property type="match status" value="1"/>
</dbReference>
<dbReference type="AlphaFoldDB" id="A0A4R2HF35"/>
<evidence type="ECO:0000313" key="3">
    <source>
        <dbReference type="Proteomes" id="UP000295684"/>
    </source>
</evidence>
<gene>
    <name evidence="2" type="ORF">EV200_103423</name>
    <name evidence="1" type="ORF">GCM10011413_26630</name>
</gene>
<dbReference type="EMBL" id="BMJO01000004">
    <property type="protein sequence ID" value="GGE58817.1"/>
    <property type="molecule type" value="Genomic_DNA"/>
</dbReference>
<comment type="caution">
    <text evidence="2">The sequence shown here is derived from an EMBL/GenBank/DDBJ whole genome shotgun (WGS) entry which is preliminary data.</text>
</comment>
<reference evidence="1" key="1">
    <citation type="journal article" date="2014" name="Int. J. Syst. Evol. Microbiol.">
        <title>Complete genome of a new Firmicutes species belonging to the dominant human colonic microbiota ('Ruminococcus bicirculans') reveals two chromosomes and a selective capacity to utilize plant glucans.</title>
        <authorList>
            <consortium name="NISC Comparative Sequencing Program"/>
            <person name="Wegmann U."/>
            <person name="Louis P."/>
            <person name="Goesmann A."/>
            <person name="Henrissat B."/>
            <person name="Duncan S.H."/>
            <person name="Flint H.J."/>
        </authorList>
    </citation>
    <scope>NUCLEOTIDE SEQUENCE</scope>
    <source>
        <strain evidence="1">CGMCC 1.15644</strain>
    </source>
</reference>
<organism evidence="2 3">
    <name type="scientific">Pedobacter psychrotolerans</name>
    <dbReference type="NCBI Taxonomy" id="1843235"/>
    <lineage>
        <taxon>Bacteria</taxon>
        <taxon>Pseudomonadati</taxon>
        <taxon>Bacteroidota</taxon>
        <taxon>Sphingobacteriia</taxon>
        <taxon>Sphingobacteriales</taxon>
        <taxon>Sphingobacteriaceae</taxon>
        <taxon>Pedobacter</taxon>
    </lineage>
</organism>
<name>A0A4R2HF35_9SPHI</name>
<evidence type="ECO:0000313" key="2">
    <source>
        <dbReference type="EMBL" id="TCO27089.1"/>
    </source>
</evidence>
<dbReference type="Proteomes" id="UP000295684">
    <property type="component" value="Unassembled WGS sequence"/>
</dbReference>
<dbReference type="InterPro" id="IPR043733">
    <property type="entry name" value="DUF5677"/>
</dbReference>
<accession>A0A4R2HF35</accession>
<dbReference type="OrthoDB" id="8478673at2"/>
<keyword evidence="4" id="KW-1185">Reference proteome</keyword>
<sequence>MEKLNWQEDKITFTQAYYTAINSCNIELFGLIKENYDALSGVYPMIEYVIERINAVTVLINEEVLWDADIIVRSALETLVKFVFLADASESERPGLLDEFWNGLSEVYSVKLHEQAKKNLRHTAESEVHRLAYSPLVLSEEEVSRLRTKWPKAERTKLEQKWSFSGIVNFLSQKNKGTPMEVFEFLTHSYRMSSHLAHGDEMGISLIQERRSRTAEEELAVHAAHYVRLLSDCFSYCLLTAIYTTQYLKVSPDYFLELGSSLSELNELMEQYHKVPFDDKMYDKFR</sequence>
<reference evidence="4" key="2">
    <citation type="journal article" date="2019" name="Int. J. Syst. Evol. Microbiol.">
        <title>The Global Catalogue of Microorganisms (GCM) 10K type strain sequencing project: providing services to taxonomists for standard genome sequencing and annotation.</title>
        <authorList>
            <consortium name="The Broad Institute Genomics Platform"/>
            <consortium name="The Broad Institute Genome Sequencing Center for Infectious Disease"/>
            <person name="Wu L."/>
            <person name="Ma J."/>
        </authorList>
    </citation>
    <scope>NUCLEOTIDE SEQUENCE [LARGE SCALE GENOMIC DNA]</scope>
    <source>
        <strain evidence="4">CGMCC 1.15644</strain>
    </source>
</reference>
<reference evidence="2 3" key="3">
    <citation type="submission" date="2019-03" db="EMBL/GenBank/DDBJ databases">
        <title>Genomic Encyclopedia of Type Strains, Phase IV (KMG-IV): sequencing the most valuable type-strain genomes for metagenomic binning, comparative biology and taxonomic classification.</title>
        <authorList>
            <person name="Goeker M."/>
        </authorList>
    </citation>
    <scope>NUCLEOTIDE SEQUENCE [LARGE SCALE GENOMIC DNA]</scope>
    <source>
        <strain evidence="2 3">DSM 103236</strain>
    </source>
</reference>
<evidence type="ECO:0000313" key="4">
    <source>
        <dbReference type="Proteomes" id="UP000622648"/>
    </source>
</evidence>
<dbReference type="EMBL" id="SLWO01000003">
    <property type="protein sequence ID" value="TCO27089.1"/>
    <property type="molecule type" value="Genomic_DNA"/>
</dbReference>
<reference evidence="1" key="4">
    <citation type="submission" date="2024-05" db="EMBL/GenBank/DDBJ databases">
        <authorList>
            <person name="Sun Q."/>
            <person name="Zhou Y."/>
        </authorList>
    </citation>
    <scope>NUCLEOTIDE SEQUENCE</scope>
    <source>
        <strain evidence="1">CGMCC 1.15644</strain>
    </source>
</reference>
<evidence type="ECO:0000313" key="1">
    <source>
        <dbReference type="EMBL" id="GGE58817.1"/>
    </source>
</evidence>
<protein>
    <submittedName>
        <fullName evidence="2">Uncharacterized protein</fullName>
    </submittedName>
</protein>